<keyword evidence="2" id="KW-1185">Reference proteome</keyword>
<proteinExistence type="predicted"/>
<name>A0A4D6T869_9CAUD</name>
<dbReference type="KEGG" id="vg:55615763"/>
<dbReference type="Proteomes" id="UP000298784">
    <property type="component" value="Segment"/>
</dbReference>
<gene>
    <name evidence="1" type="primary">24</name>
    <name evidence="1" type="ORF">SEA_AKONI_24</name>
</gene>
<dbReference type="GeneID" id="55615763"/>
<reference evidence="1 2" key="1">
    <citation type="submission" date="2019-04" db="EMBL/GenBank/DDBJ databases">
        <authorList>
            <person name="Fakhre F."/>
            <person name="Gonzalez R.M."/>
            <person name="Howells E.K."/>
            <person name="Otero L.A."/>
            <person name="Pegoraro K.N."/>
            <person name="Robichaux K.C."/>
            <person name="Rodier A."/>
            <person name="Sadowski C.L."/>
            <person name="Carter V.P."/>
            <person name="Gray A.D."/>
            <person name="Klein G.C."/>
            <person name="Lebosada C."/>
            <person name="Miklaszewski C.M."/>
            <person name="Sutton S.N."/>
            <person name="Pollenz R.S."/>
            <person name="Garlena R.A."/>
            <person name="Russell D.A."/>
            <person name="Pope W.H."/>
            <person name="Jacobs-Sera D."/>
            <person name="Hatfull G.F."/>
        </authorList>
    </citation>
    <scope>NUCLEOTIDE SEQUENCE [LARGE SCALE GENOMIC DNA]</scope>
</reference>
<sequence length="170" mass="19156">MLSTGTHRQQEKEVIMAPKKDTTTETVELSPEARAAREAVATRPRQSVVRYVQHYVTIRDTAPEEVERLFGSQVEELEAVAAQVENPVQTAIEKATNDQRDRSIKALENEDELNGYANYVFNKETFDEKTREKKPRVKRTVAEKAEELISEASDDDLKALQALLAARGLA</sequence>
<evidence type="ECO:0000313" key="2">
    <source>
        <dbReference type="Proteomes" id="UP000298784"/>
    </source>
</evidence>
<dbReference type="EMBL" id="MK757449">
    <property type="protein sequence ID" value="QCG78310.1"/>
    <property type="molecule type" value="Genomic_DNA"/>
</dbReference>
<protein>
    <submittedName>
        <fullName evidence="1">Uncharacterized protein</fullName>
    </submittedName>
</protein>
<accession>A0A4D6T869</accession>
<organism evidence="1 2">
    <name type="scientific">Microbacterium phage Akoni</name>
    <dbReference type="NCBI Taxonomy" id="2565510"/>
    <lineage>
        <taxon>Viruses</taxon>
        <taxon>Duplodnaviria</taxon>
        <taxon>Heunggongvirae</taxon>
        <taxon>Uroviricota</taxon>
        <taxon>Caudoviricetes</taxon>
        <taxon>Eekayvirinae</taxon>
        <taxon>Akonivirus</taxon>
        <taxon>Akonivirus akoni</taxon>
    </lineage>
</organism>
<dbReference type="RefSeq" id="YP_009845405.1">
    <property type="nucleotide sequence ID" value="NC_048761.1"/>
</dbReference>
<evidence type="ECO:0000313" key="1">
    <source>
        <dbReference type="EMBL" id="QCG78310.1"/>
    </source>
</evidence>